<sequence>MTSWKKISCTLLLPIVMSTISWAKPTLPETMHALNDSELSKITDHEHVDKASSSHAHEPPMEKKEAIQNLTKGDAIQKLYKTSTMNK</sequence>
<feature type="compositionally biased region" description="Basic and acidic residues" evidence="1">
    <location>
        <begin position="46"/>
        <end position="66"/>
    </location>
</feature>
<dbReference type="EMBL" id="BJLJ01000013">
    <property type="protein sequence ID" value="GEA68858.1"/>
    <property type="molecule type" value="Genomic_DNA"/>
</dbReference>
<comment type="caution">
    <text evidence="3">The sequence shown here is derived from an EMBL/GenBank/DDBJ whole genome shotgun (WGS) entry which is preliminary data.</text>
</comment>
<dbReference type="AlphaFoldDB" id="A0A4Y3JD86"/>
<evidence type="ECO:0000256" key="2">
    <source>
        <dbReference type="SAM" id="SignalP"/>
    </source>
</evidence>
<organism evidence="3 4">
    <name type="scientific">Acinetobacter pittii</name>
    <name type="common">Acinetobacter genomosp. 3</name>
    <dbReference type="NCBI Taxonomy" id="48296"/>
    <lineage>
        <taxon>Bacteria</taxon>
        <taxon>Pseudomonadati</taxon>
        <taxon>Pseudomonadota</taxon>
        <taxon>Gammaproteobacteria</taxon>
        <taxon>Moraxellales</taxon>
        <taxon>Moraxellaceae</taxon>
        <taxon>Acinetobacter</taxon>
        <taxon>Acinetobacter calcoaceticus/baumannii complex</taxon>
    </lineage>
</organism>
<gene>
    <name evidence="3" type="ORF">PA3_30160</name>
</gene>
<evidence type="ECO:0000313" key="3">
    <source>
        <dbReference type="EMBL" id="GEA68858.1"/>
    </source>
</evidence>
<dbReference type="Proteomes" id="UP000317717">
    <property type="component" value="Unassembled WGS sequence"/>
</dbReference>
<evidence type="ECO:0000313" key="4">
    <source>
        <dbReference type="Proteomes" id="UP000317717"/>
    </source>
</evidence>
<keyword evidence="2" id="KW-0732">Signal</keyword>
<protein>
    <submittedName>
        <fullName evidence="3">Uncharacterized protein</fullName>
    </submittedName>
</protein>
<feature type="chain" id="PRO_5021478261" evidence="2">
    <location>
        <begin position="24"/>
        <end position="87"/>
    </location>
</feature>
<feature type="signal peptide" evidence="2">
    <location>
        <begin position="1"/>
        <end position="23"/>
    </location>
</feature>
<feature type="region of interest" description="Disordered" evidence="1">
    <location>
        <begin position="46"/>
        <end position="74"/>
    </location>
</feature>
<proteinExistence type="predicted"/>
<evidence type="ECO:0000256" key="1">
    <source>
        <dbReference type="SAM" id="MobiDB-lite"/>
    </source>
</evidence>
<dbReference type="RefSeq" id="WP_000205068.1">
    <property type="nucleotide sequence ID" value="NZ_BJLJ01000013.1"/>
</dbReference>
<reference evidence="3 4" key="1">
    <citation type="submission" date="2019-06" db="EMBL/GenBank/DDBJ databases">
        <title>Whole genome shotgun sequence of Acinetobacter pittii NBRC 110514.</title>
        <authorList>
            <person name="Hosoyama A."/>
            <person name="Uohara A."/>
            <person name="Ohji S."/>
            <person name="Ichikawa N."/>
        </authorList>
    </citation>
    <scope>NUCLEOTIDE SEQUENCE [LARGE SCALE GENOMIC DNA]</scope>
    <source>
        <strain evidence="3 4">NBRC 110514</strain>
    </source>
</reference>
<name>A0A4Y3JD86_ACIPI</name>
<accession>A0A4Y3JD86</accession>